<keyword evidence="3" id="KW-1185">Reference proteome</keyword>
<reference evidence="2 3" key="1">
    <citation type="submission" date="2019-05" db="EMBL/GenBank/DDBJ databases">
        <title>Another draft genome of Portunus trituberculatus and its Hox gene families provides insights of decapod evolution.</title>
        <authorList>
            <person name="Jeong J.-H."/>
            <person name="Song I."/>
            <person name="Kim S."/>
            <person name="Choi T."/>
            <person name="Kim D."/>
            <person name="Ryu S."/>
            <person name="Kim W."/>
        </authorList>
    </citation>
    <scope>NUCLEOTIDE SEQUENCE [LARGE SCALE GENOMIC DNA]</scope>
    <source>
        <tissue evidence="2">Muscle</tissue>
    </source>
</reference>
<evidence type="ECO:0000313" key="2">
    <source>
        <dbReference type="EMBL" id="MPC90526.1"/>
    </source>
</evidence>
<organism evidence="2 3">
    <name type="scientific">Portunus trituberculatus</name>
    <name type="common">Swimming crab</name>
    <name type="synonym">Neptunus trituberculatus</name>
    <dbReference type="NCBI Taxonomy" id="210409"/>
    <lineage>
        <taxon>Eukaryota</taxon>
        <taxon>Metazoa</taxon>
        <taxon>Ecdysozoa</taxon>
        <taxon>Arthropoda</taxon>
        <taxon>Crustacea</taxon>
        <taxon>Multicrustacea</taxon>
        <taxon>Malacostraca</taxon>
        <taxon>Eumalacostraca</taxon>
        <taxon>Eucarida</taxon>
        <taxon>Decapoda</taxon>
        <taxon>Pleocyemata</taxon>
        <taxon>Brachyura</taxon>
        <taxon>Eubrachyura</taxon>
        <taxon>Portunoidea</taxon>
        <taxon>Portunidae</taxon>
        <taxon>Portuninae</taxon>
        <taxon>Portunus</taxon>
    </lineage>
</organism>
<dbReference type="AlphaFoldDB" id="A0A5B7J938"/>
<protein>
    <submittedName>
        <fullName evidence="2">Uncharacterized protein</fullName>
    </submittedName>
</protein>
<name>A0A5B7J938_PORTR</name>
<proteinExistence type="predicted"/>
<comment type="caution">
    <text evidence="2">The sequence shown here is derived from an EMBL/GenBank/DDBJ whole genome shotgun (WGS) entry which is preliminary data.</text>
</comment>
<feature type="region of interest" description="Disordered" evidence="1">
    <location>
        <begin position="1"/>
        <end position="29"/>
    </location>
</feature>
<dbReference type="EMBL" id="VSRR010084666">
    <property type="protein sequence ID" value="MPC90526.1"/>
    <property type="molecule type" value="Genomic_DNA"/>
</dbReference>
<evidence type="ECO:0000256" key="1">
    <source>
        <dbReference type="SAM" id="MobiDB-lite"/>
    </source>
</evidence>
<dbReference type="Proteomes" id="UP000324222">
    <property type="component" value="Unassembled WGS sequence"/>
</dbReference>
<accession>A0A5B7J938</accession>
<evidence type="ECO:0000313" key="3">
    <source>
        <dbReference type="Proteomes" id="UP000324222"/>
    </source>
</evidence>
<gene>
    <name evidence="2" type="ORF">E2C01_085517</name>
</gene>
<sequence>MTEEQGTYSMEMMQKKRTREPRCKDNDGNNTQAMQAILFLNAVDQRWESVHLRYRSNKS</sequence>